<sequence length="268" mass="30580">MYKSTLLYLLISACMIFNVSADSFNKTNQIAESINSPIQRVRIDFTTPTGYVRHLLLAFTPDNAATDGVDYGYDGLNVDNFPDDLNWMIEDQRYVIQGVGAFNDSKIYPLGLFLSHSGDIEIKLHALENFNEDINVYVFDAHLNTFTQINDNDYTGYSNSGEYTNRYYITFSEDNVNSDIFLSVEEDEMNSLTVFYNKASQQLIVKAKNNINLIQEVNVYDILGRKSKGTKQHNQNYYSVPIRASNAQHIVEIKSKNRVVTKKIIIAQ</sequence>
<dbReference type="Proteomes" id="UP001597533">
    <property type="component" value="Unassembled WGS sequence"/>
</dbReference>
<evidence type="ECO:0008006" key="4">
    <source>
        <dbReference type="Google" id="ProtNLM"/>
    </source>
</evidence>
<evidence type="ECO:0000313" key="3">
    <source>
        <dbReference type="Proteomes" id="UP001597533"/>
    </source>
</evidence>
<evidence type="ECO:0000313" key="2">
    <source>
        <dbReference type="EMBL" id="MFD2824473.1"/>
    </source>
</evidence>
<keyword evidence="3" id="KW-1185">Reference proteome</keyword>
<proteinExistence type="predicted"/>
<reference evidence="3" key="1">
    <citation type="journal article" date="2019" name="Int. J. Syst. Evol. Microbiol.">
        <title>The Global Catalogue of Microorganisms (GCM) 10K type strain sequencing project: providing services to taxonomists for standard genome sequencing and annotation.</title>
        <authorList>
            <consortium name="The Broad Institute Genomics Platform"/>
            <consortium name="The Broad Institute Genome Sequencing Center for Infectious Disease"/>
            <person name="Wu L."/>
            <person name="Ma J."/>
        </authorList>
    </citation>
    <scope>NUCLEOTIDE SEQUENCE [LARGE SCALE GENOMIC DNA]</scope>
    <source>
        <strain evidence="3">KCTC 32141</strain>
    </source>
</reference>
<dbReference type="RefSeq" id="WP_183489984.1">
    <property type="nucleotide sequence ID" value="NZ_JBHUOV010000011.1"/>
</dbReference>
<protein>
    <recommendedName>
        <fullName evidence="4">Por secretion system C-terminal sorting domain-containing protein</fullName>
    </recommendedName>
</protein>
<feature type="signal peptide" evidence="1">
    <location>
        <begin position="1"/>
        <end position="21"/>
    </location>
</feature>
<gene>
    <name evidence="2" type="ORF">ACFS5M_12395</name>
</gene>
<dbReference type="EMBL" id="JBHUOV010000011">
    <property type="protein sequence ID" value="MFD2824473.1"/>
    <property type="molecule type" value="Genomic_DNA"/>
</dbReference>
<accession>A0ABW5WNY7</accession>
<comment type="caution">
    <text evidence="2">The sequence shown here is derived from an EMBL/GenBank/DDBJ whole genome shotgun (WGS) entry which is preliminary data.</text>
</comment>
<organism evidence="2 3">
    <name type="scientific">Lacinutrix iliipiscaria</name>
    <dbReference type="NCBI Taxonomy" id="1230532"/>
    <lineage>
        <taxon>Bacteria</taxon>
        <taxon>Pseudomonadati</taxon>
        <taxon>Bacteroidota</taxon>
        <taxon>Flavobacteriia</taxon>
        <taxon>Flavobacteriales</taxon>
        <taxon>Flavobacteriaceae</taxon>
        <taxon>Lacinutrix</taxon>
    </lineage>
</organism>
<name>A0ABW5WNY7_9FLAO</name>
<keyword evidence="1" id="KW-0732">Signal</keyword>
<feature type="chain" id="PRO_5046126683" description="Por secretion system C-terminal sorting domain-containing protein" evidence="1">
    <location>
        <begin position="22"/>
        <end position="268"/>
    </location>
</feature>
<evidence type="ECO:0000256" key="1">
    <source>
        <dbReference type="SAM" id="SignalP"/>
    </source>
</evidence>